<dbReference type="InterPro" id="IPR009006">
    <property type="entry name" value="Ala_racemase/Decarboxylase_C"/>
</dbReference>
<dbReference type="SMART" id="SM01005">
    <property type="entry name" value="Ala_racemase_C"/>
    <property type="match status" value="1"/>
</dbReference>
<dbReference type="Gene3D" id="2.40.37.10">
    <property type="entry name" value="Lyase, Ornithine Decarboxylase, Chain A, domain 1"/>
    <property type="match status" value="1"/>
</dbReference>
<dbReference type="InterPro" id="IPR000821">
    <property type="entry name" value="Ala_racemase"/>
</dbReference>
<evidence type="ECO:0000256" key="2">
    <source>
        <dbReference type="ARBA" id="ARBA00001933"/>
    </source>
</evidence>
<dbReference type="FunFam" id="2.40.37.10:FF:000006">
    <property type="entry name" value="Alanine racemase"/>
    <property type="match status" value="1"/>
</dbReference>
<dbReference type="GO" id="GO:0008784">
    <property type="term" value="F:alanine racemase activity"/>
    <property type="evidence" value="ECO:0007669"/>
    <property type="project" value="UniProtKB-UniRule"/>
</dbReference>
<dbReference type="Gene3D" id="3.20.20.10">
    <property type="entry name" value="Alanine racemase"/>
    <property type="match status" value="1"/>
</dbReference>
<feature type="modified residue" description="N6-(pyridoxal phosphate)lysine" evidence="5 6">
    <location>
        <position position="40"/>
    </location>
</feature>
<dbReference type="NCBIfam" id="TIGR00492">
    <property type="entry name" value="alr"/>
    <property type="match status" value="1"/>
</dbReference>
<dbReference type="InterPro" id="IPR020622">
    <property type="entry name" value="Ala_racemase_pyridoxalP-BS"/>
</dbReference>
<dbReference type="PROSITE" id="PS00395">
    <property type="entry name" value="ALANINE_RACEMASE"/>
    <property type="match status" value="1"/>
</dbReference>
<gene>
    <name evidence="9" type="primary">alr2</name>
    <name evidence="9" type="ORF">HHT355_1512</name>
</gene>
<evidence type="ECO:0000256" key="1">
    <source>
        <dbReference type="ARBA" id="ARBA00000316"/>
    </source>
</evidence>
<feature type="active site" description="Proton acceptor; specific for D-alanine" evidence="5">
    <location>
        <position position="40"/>
    </location>
</feature>
<proteinExistence type="inferred from homology"/>
<dbReference type="PRINTS" id="PR00992">
    <property type="entry name" value="ALARACEMASE"/>
</dbReference>
<dbReference type="AlphaFoldDB" id="A0A0H5SWJ4"/>
<keyword evidence="4 5" id="KW-0413">Isomerase</keyword>
<dbReference type="FunFam" id="3.20.20.10:FF:000002">
    <property type="entry name" value="Alanine racemase"/>
    <property type="match status" value="1"/>
</dbReference>
<evidence type="ECO:0000313" key="10">
    <source>
        <dbReference type="Proteomes" id="UP000236497"/>
    </source>
</evidence>
<dbReference type="InterPro" id="IPR029066">
    <property type="entry name" value="PLP-binding_barrel"/>
</dbReference>
<dbReference type="OrthoDB" id="9813814at2"/>
<evidence type="ECO:0000256" key="4">
    <source>
        <dbReference type="ARBA" id="ARBA00023235"/>
    </source>
</evidence>
<dbReference type="SUPFAM" id="SSF51419">
    <property type="entry name" value="PLP-binding barrel"/>
    <property type="match status" value="1"/>
</dbReference>
<evidence type="ECO:0000259" key="8">
    <source>
        <dbReference type="SMART" id="SM01005"/>
    </source>
</evidence>
<dbReference type="Proteomes" id="UP000236497">
    <property type="component" value="Unassembled WGS sequence"/>
</dbReference>
<dbReference type="InterPro" id="IPR011079">
    <property type="entry name" value="Ala_racemase_C"/>
</dbReference>
<sequence>MDRCDYYRAQVNINLDAIRSNINEIRRHLKKDTKLMVIVKADAYGHGAVAVSKALENGLADAFGVAIIEEAVELRKAGITKPILILGFTPKEQFDLVVSYDVIQTVYQYEMAQELSKEAIKQGKTAKIHIKVDTGMSRLGFSDSQESITEIKKISTLKGLYIEGIFSHFANADEKDKSSVNDQIRRFNDFYRRLENEGIHIPIRHMANSAGVIEFPNAQYEMVRCGIVTYGLYPSEYVNHSFANLIPAMELKSHVVYIKEVPPGTGISYGSTYITKRKTKVATIPVGYADGYSRNLSNVGKVIIRGKYAPIIGRICMDYFMVDVTDIEDVTQGDTVTLLGKDGDCVISAETLALWSHSFPYEMVCTVGKRIPRVFLSQEESK</sequence>
<reference evidence="9 10" key="1">
    <citation type="submission" date="2015-06" db="EMBL/GenBank/DDBJ databases">
        <authorList>
            <person name="Wibberg Daniel"/>
        </authorList>
    </citation>
    <scope>NUCLEOTIDE SEQUENCE [LARGE SCALE GENOMIC DNA]</scope>
    <source>
        <strain evidence="9 10">T3/55T</strain>
    </source>
</reference>
<dbReference type="GO" id="GO:0009252">
    <property type="term" value="P:peptidoglycan biosynthetic process"/>
    <property type="evidence" value="ECO:0007669"/>
    <property type="project" value="TreeGrafter"/>
</dbReference>
<keyword evidence="3 5" id="KW-0663">Pyridoxal phosphate</keyword>
<dbReference type="GO" id="GO:0030632">
    <property type="term" value="P:D-alanine biosynthetic process"/>
    <property type="evidence" value="ECO:0007669"/>
    <property type="project" value="UniProtKB-UniRule"/>
</dbReference>
<dbReference type="SUPFAM" id="SSF50621">
    <property type="entry name" value="Alanine racemase C-terminal domain-like"/>
    <property type="match status" value="1"/>
</dbReference>
<protein>
    <recommendedName>
        <fullName evidence="5">Alanine racemase</fullName>
        <ecNumber evidence="5">5.1.1.1</ecNumber>
    </recommendedName>
</protein>
<evidence type="ECO:0000313" key="9">
    <source>
        <dbReference type="EMBL" id="CRZ34713.1"/>
    </source>
</evidence>
<dbReference type="CDD" id="cd00430">
    <property type="entry name" value="PLPDE_III_AR"/>
    <property type="match status" value="1"/>
</dbReference>
<dbReference type="Pfam" id="PF01168">
    <property type="entry name" value="Ala_racemase_N"/>
    <property type="match status" value="1"/>
</dbReference>
<dbReference type="GO" id="GO:0005829">
    <property type="term" value="C:cytosol"/>
    <property type="evidence" value="ECO:0007669"/>
    <property type="project" value="TreeGrafter"/>
</dbReference>
<dbReference type="GO" id="GO:0030170">
    <property type="term" value="F:pyridoxal phosphate binding"/>
    <property type="evidence" value="ECO:0007669"/>
    <property type="project" value="UniProtKB-UniRule"/>
</dbReference>
<evidence type="ECO:0000256" key="6">
    <source>
        <dbReference type="PIRSR" id="PIRSR600821-50"/>
    </source>
</evidence>
<feature type="binding site" evidence="5 7">
    <location>
        <position position="138"/>
    </location>
    <ligand>
        <name>substrate</name>
    </ligand>
</feature>
<dbReference type="Pfam" id="PF00842">
    <property type="entry name" value="Ala_racemase_C"/>
    <property type="match status" value="1"/>
</dbReference>
<comment type="function">
    <text evidence="5">Catalyzes the interconversion of L-alanine and D-alanine. May also act on other amino acids.</text>
</comment>
<feature type="active site" description="Proton acceptor; specific for L-alanine" evidence="5">
    <location>
        <position position="269"/>
    </location>
</feature>
<dbReference type="EMBL" id="CVTD020000016">
    <property type="protein sequence ID" value="CRZ34713.1"/>
    <property type="molecule type" value="Genomic_DNA"/>
</dbReference>
<dbReference type="PANTHER" id="PTHR30511:SF0">
    <property type="entry name" value="ALANINE RACEMASE, CATABOLIC-RELATED"/>
    <property type="match status" value="1"/>
</dbReference>
<evidence type="ECO:0000256" key="7">
    <source>
        <dbReference type="PIRSR" id="PIRSR600821-52"/>
    </source>
</evidence>
<keyword evidence="10" id="KW-1185">Reference proteome</keyword>
<feature type="binding site" evidence="5 7">
    <location>
        <position position="317"/>
    </location>
    <ligand>
        <name>substrate</name>
    </ligand>
</feature>
<comment type="similarity">
    <text evidence="5">Belongs to the alanine racemase family.</text>
</comment>
<dbReference type="PANTHER" id="PTHR30511">
    <property type="entry name" value="ALANINE RACEMASE"/>
    <property type="match status" value="1"/>
</dbReference>
<dbReference type="RefSeq" id="WP_103202822.1">
    <property type="nucleotide sequence ID" value="NZ_CVTD020000016.1"/>
</dbReference>
<evidence type="ECO:0000256" key="5">
    <source>
        <dbReference type="HAMAP-Rule" id="MF_01201"/>
    </source>
</evidence>
<accession>A0A0H5SWJ4</accession>
<evidence type="ECO:0000256" key="3">
    <source>
        <dbReference type="ARBA" id="ARBA00022898"/>
    </source>
</evidence>
<comment type="cofactor">
    <cofactor evidence="2 5 6">
        <name>pyridoxal 5'-phosphate</name>
        <dbReference type="ChEBI" id="CHEBI:597326"/>
    </cofactor>
</comment>
<name>A0A0H5SWJ4_HERHM</name>
<dbReference type="EC" id="5.1.1.1" evidence="5"/>
<dbReference type="UniPathway" id="UPA00042">
    <property type="reaction ID" value="UER00497"/>
</dbReference>
<comment type="pathway">
    <text evidence="5">Amino-acid biosynthesis; D-alanine biosynthesis; D-alanine from L-alanine: step 1/1.</text>
</comment>
<organism evidence="9 10">
    <name type="scientific">Herbinix hemicellulosilytica</name>
    <dbReference type="NCBI Taxonomy" id="1564487"/>
    <lineage>
        <taxon>Bacteria</taxon>
        <taxon>Bacillati</taxon>
        <taxon>Bacillota</taxon>
        <taxon>Clostridia</taxon>
        <taxon>Lachnospirales</taxon>
        <taxon>Lachnospiraceae</taxon>
        <taxon>Herbinix</taxon>
    </lineage>
</organism>
<dbReference type="HAMAP" id="MF_01201">
    <property type="entry name" value="Ala_racemase"/>
    <property type="match status" value="1"/>
</dbReference>
<feature type="domain" description="Alanine racemase C-terminal" evidence="8">
    <location>
        <begin position="248"/>
        <end position="376"/>
    </location>
</feature>
<comment type="catalytic activity">
    <reaction evidence="1 5">
        <text>L-alanine = D-alanine</text>
        <dbReference type="Rhea" id="RHEA:20249"/>
        <dbReference type="ChEBI" id="CHEBI:57416"/>
        <dbReference type="ChEBI" id="CHEBI:57972"/>
        <dbReference type="EC" id="5.1.1.1"/>
    </reaction>
</comment>
<dbReference type="InterPro" id="IPR001608">
    <property type="entry name" value="Ala_racemase_N"/>
</dbReference>